<accession>A0ACC6T6X3</accession>
<proteinExistence type="predicted"/>
<evidence type="ECO:0000313" key="1">
    <source>
        <dbReference type="EMBL" id="MER9287681.1"/>
    </source>
</evidence>
<dbReference type="EMBL" id="JAMYRI010000023">
    <property type="protein sequence ID" value="MER9287681.1"/>
    <property type="molecule type" value="Genomic_DNA"/>
</dbReference>
<evidence type="ECO:0000313" key="2">
    <source>
        <dbReference type="Proteomes" id="UP001480082"/>
    </source>
</evidence>
<name>A0ACC6T6X3_9HYPH</name>
<reference evidence="1 2" key="1">
    <citation type="journal article" date="2024" name="Proc. Natl. Acad. Sci. U.S.A.">
        <title>The evolutionary genomics of adaptation to stress in wild rhizobium bacteria.</title>
        <authorList>
            <person name="Kehlet-Delgado H."/>
            <person name="Montoya A.P."/>
            <person name="Jensen K.T."/>
            <person name="Wendlandt C.E."/>
            <person name="Dexheimer C."/>
            <person name="Roberts M."/>
            <person name="Torres Martinez L."/>
            <person name="Friesen M.L."/>
            <person name="Griffitts J.S."/>
            <person name="Porter S.S."/>
        </authorList>
    </citation>
    <scope>NUCLEOTIDE SEQUENCE [LARGE SCALE GENOMIC DNA]</scope>
    <source>
        <strain evidence="1 2">M0468</strain>
    </source>
</reference>
<dbReference type="Proteomes" id="UP001480082">
    <property type="component" value="Unassembled WGS sequence"/>
</dbReference>
<keyword evidence="2" id="KW-1185">Reference proteome</keyword>
<protein>
    <submittedName>
        <fullName evidence="1">N-formylglutamate amidohydrolase</fullName>
    </submittedName>
</protein>
<gene>
    <name evidence="1" type="ORF">NKI81_27750</name>
</gene>
<organism evidence="1 2">
    <name type="scientific">Mesorhizobium australicum</name>
    <dbReference type="NCBI Taxonomy" id="536018"/>
    <lineage>
        <taxon>Bacteria</taxon>
        <taxon>Pseudomonadati</taxon>
        <taxon>Pseudomonadota</taxon>
        <taxon>Alphaproteobacteria</taxon>
        <taxon>Hyphomicrobiales</taxon>
        <taxon>Phyllobacteriaceae</taxon>
        <taxon>Mesorhizobium</taxon>
    </lineage>
</organism>
<sequence>MPRHLLKAPIELEDVTGYRWKDGLLGPDEPDPVGHVCSTGLSPFLLLCDHAGRLIPKSLGSLGVSPADLARHIAYDIGALGVSRRVSERLDAELIYQRYSRLVVDCNRPPHNPTAFITTTDGTTIPGNLNLTVPAAAMRLSEIFYPYQARIEHVVRTRLAAKRPTVILTVHSFTPWHTDYPTPRPWHLGLLFNEDRRLADALAEEFKIAGDLHIGFNQPYALENESDYAIPVYAEHRGLPGIELEIRQDMIAEPADQINWGDRLADALRAALRRIAPELV</sequence>
<comment type="caution">
    <text evidence="1">The sequence shown here is derived from an EMBL/GenBank/DDBJ whole genome shotgun (WGS) entry which is preliminary data.</text>
</comment>